<accession>A0ABW2B0W5</accession>
<comment type="caution">
    <text evidence="2">The sequence shown here is derived from an EMBL/GenBank/DDBJ whole genome shotgun (WGS) entry which is preliminary data.</text>
</comment>
<protein>
    <submittedName>
        <fullName evidence="2">Uncharacterized protein</fullName>
    </submittedName>
</protein>
<feature type="signal peptide" evidence="1">
    <location>
        <begin position="1"/>
        <end position="21"/>
    </location>
</feature>
<reference evidence="3" key="1">
    <citation type="journal article" date="2019" name="Int. J. Syst. Evol. Microbiol.">
        <title>The Global Catalogue of Microorganisms (GCM) 10K type strain sequencing project: providing services to taxonomists for standard genome sequencing and annotation.</title>
        <authorList>
            <consortium name="The Broad Institute Genomics Platform"/>
            <consortium name="The Broad Institute Genome Sequencing Center for Infectious Disease"/>
            <person name="Wu L."/>
            <person name="Ma J."/>
        </authorList>
    </citation>
    <scope>NUCLEOTIDE SEQUENCE [LARGE SCALE GENOMIC DNA]</scope>
    <source>
        <strain evidence="3">CCUG 66188</strain>
    </source>
</reference>
<dbReference type="Proteomes" id="UP001596353">
    <property type="component" value="Unassembled WGS sequence"/>
</dbReference>
<keyword evidence="3" id="KW-1185">Reference proteome</keyword>
<gene>
    <name evidence="2" type="ORF">ACFQFQ_01745</name>
</gene>
<name>A0ABW2B0W5_9RHOB</name>
<evidence type="ECO:0000313" key="2">
    <source>
        <dbReference type="EMBL" id="MFC6758513.1"/>
    </source>
</evidence>
<sequence>MTRMMTVTLAALVLGATASFAQDCAPSKWGADDTIGSANLVTPERTLEAAKLIKQGKSMPLGITIGPDTRPFRPGR</sequence>
<evidence type="ECO:0000256" key="1">
    <source>
        <dbReference type="SAM" id="SignalP"/>
    </source>
</evidence>
<evidence type="ECO:0000313" key="3">
    <source>
        <dbReference type="Proteomes" id="UP001596353"/>
    </source>
</evidence>
<keyword evidence="1" id="KW-0732">Signal</keyword>
<proteinExistence type="predicted"/>
<organism evidence="2 3">
    <name type="scientific">Sulfitobacter porphyrae</name>
    <dbReference type="NCBI Taxonomy" id="1246864"/>
    <lineage>
        <taxon>Bacteria</taxon>
        <taxon>Pseudomonadati</taxon>
        <taxon>Pseudomonadota</taxon>
        <taxon>Alphaproteobacteria</taxon>
        <taxon>Rhodobacterales</taxon>
        <taxon>Roseobacteraceae</taxon>
        <taxon>Sulfitobacter</taxon>
    </lineage>
</organism>
<dbReference type="EMBL" id="JBHSWG010000001">
    <property type="protein sequence ID" value="MFC6758513.1"/>
    <property type="molecule type" value="Genomic_DNA"/>
</dbReference>
<feature type="chain" id="PRO_5046635883" evidence="1">
    <location>
        <begin position="22"/>
        <end position="76"/>
    </location>
</feature>